<dbReference type="OrthoDB" id="9151175at2"/>
<dbReference type="AlphaFoldDB" id="A0A1T1AN09"/>
<name>A0A1T1AN09_RHOFE</name>
<evidence type="ECO:0008006" key="4">
    <source>
        <dbReference type="Google" id="ProtNLM"/>
    </source>
</evidence>
<sequence>MTPTLVDITGLAALSLNIAGLVRTSDRSLRHSTGWASALWAANNLLMGAQSAAALSALSVGRQVSASNAQGRSARTKLWSCLAFLLVTLLLGALTWNGVTTVFSMAGSMLATYAMFYMRGVALRLAMIGVASLWMYNAWAYDSWWQMLGNTLNGVAAAYGAWRAAKTQTTV</sequence>
<feature type="transmembrane region" description="Helical" evidence="1">
    <location>
        <begin position="78"/>
        <end position="96"/>
    </location>
</feature>
<dbReference type="Proteomes" id="UP000190750">
    <property type="component" value="Unassembled WGS sequence"/>
</dbReference>
<evidence type="ECO:0000313" key="2">
    <source>
        <dbReference type="EMBL" id="OOV05521.1"/>
    </source>
</evidence>
<dbReference type="EMBL" id="MTJN01000002">
    <property type="protein sequence ID" value="OOV05521.1"/>
    <property type="molecule type" value="Genomic_DNA"/>
</dbReference>
<keyword evidence="3" id="KW-1185">Reference proteome</keyword>
<gene>
    <name evidence="2" type="ORF">RF819_01310</name>
</gene>
<dbReference type="STRING" id="28066.RF819_01310"/>
<dbReference type="RefSeq" id="WP_078363300.1">
    <property type="nucleotide sequence ID" value="NZ_MTJN01000002.1"/>
</dbReference>
<keyword evidence="1" id="KW-1133">Transmembrane helix</keyword>
<reference evidence="2 3" key="1">
    <citation type="submission" date="2017-01" db="EMBL/GenBank/DDBJ databases">
        <title>Genome sequencing of Rhodoferax fermentans JCM 7819.</title>
        <authorList>
            <person name="Kim Y.J."/>
            <person name="Farh M.E.-A."/>
            <person name="Yang D.-C."/>
        </authorList>
    </citation>
    <scope>NUCLEOTIDE SEQUENCE [LARGE SCALE GENOMIC DNA]</scope>
    <source>
        <strain evidence="2 3">JCM 7819</strain>
    </source>
</reference>
<feature type="transmembrane region" description="Helical" evidence="1">
    <location>
        <begin position="116"/>
        <end position="136"/>
    </location>
</feature>
<dbReference type="Pfam" id="PF10688">
    <property type="entry name" value="Imp-YgjV"/>
    <property type="match status" value="1"/>
</dbReference>
<organism evidence="2 3">
    <name type="scientific">Rhodoferax fermentans</name>
    <dbReference type="NCBI Taxonomy" id="28066"/>
    <lineage>
        <taxon>Bacteria</taxon>
        <taxon>Pseudomonadati</taxon>
        <taxon>Pseudomonadota</taxon>
        <taxon>Betaproteobacteria</taxon>
        <taxon>Burkholderiales</taxon>
        <taxon>Comamonadaceae</taxon>
        <taxon>Rhodoferax</taxon>
    </lineage>
</organism>
<evidence type="ECO:0000256" key="1">
    <source>
        <dbReference type="SAM" id="Phobius"/>
    </source>
</evidence>
<comment type="caution">
    <text evidence="2">The sequence shown here is derived from an EMBL/GenBank/DDBJ whole genome shotgun (WGS) entry which is preliminary data.</text>
</comment>
<evidence type="ECO:0000313" key="3">
    <source>
        <dbReference type="Proteomes" id="UP000190750"/>
    </source>
</evidence>
<accession>A0A1T1AN09</accession>
<keyword evidence="1" id="KW-0812">Transmembrane</keyword>
<protein>
    <recommendedName>
        <fullName evidence="4">YgjV family protein</fullName>
    </recommendedName>
</protein>
<keyword evidence="1" id="KW-0472">Membrane</keyword>
<dbReference type="InterPro" id="IPR019629">
    <property type="entry name" value="Uncharacterised_HI1736/YgjV"/>
</dbReference>
<proteinExistence type="predicted"/>